<keyword evidence="6" id="KW-1185">Reference proteome</keyword>
<evidence type="ECO:0000313" key="5">
    <source>
        <dbReference type="EMBL" id="RIA95252.1"/>
    </source>
</evidence>
<dbReference type="PROSITE" id="PS50011">
    <property type="entry name" value="PROTEIN_KINASE_DOM"/>
    <property type="match status" value="1"/>
</dbReference>
<reference evidence="5 6" key="1">
    <citation type="submission" date="2018-06" db="EMBL/GenBank/DDBJ databases">
        <title>Comparative genomics reveals the genomic features of Rhizophagus irregularis, R. cerebriforme, R. diaphanum and Gigaspora rosea, and their symbiotic lifestyle signature.</title>
        <authorList>
            <person name="Morin E."/>
            <person name="San Clemente H."/>
            <person name="Chen E.C.H."/>
            <person name="De La Providencia I."/>
            <person name="Hainaut M."/>
            <person name="Kuo A."/>
            <person name="Kohler A."/>
            <person name="Murat C."/>
            <person name="Tang N."/>
            <person name="Roy S."/>
            <person name="Loubradou J."/>
            <person name="Henrissat B."/>
            <person name="Grigoriev I.V."/>
            <person name="Corradi N."/>
            <person name="Roux C."/>
            <person name="Martin F.M."/>
        </authorList>
    </citation>
    <scope>NUCLEOTIDE SEQUENCE [LARGE SCALE GENOMIC DNA]</scope>
    <source>
        <strain evidence="5 6">DAOM 227022</strain>
    </source>
</reference>
<dbReference type="PANTHER" id="PTHR24300:SF417">
    <property type="entry name" value="CYTOCHROME P450 508B1-RELATED"/>
    <property type="match status" value="1"/>
</dbReference>
<sequence>MSATRQDSINVIVNKAYTLLDSKVHDDIHKKFEFQKQIILTDETLTDVRKERATKKLTKYYDRNKVLFNDGTRRKGGISKIYTSDWIDGHYDEWDFEKNQLKRSGTFEVILKALENVENAGLKRLNKSHLTINNKRPEIVRCYGMTRDTSKGNDMLVMMKMDTDLREYLQQNQKAIHRDLHSGNVLYSKFEDYWYISGPADKSSKTIYGNLPYIDPDVMISKEYTYASDIYSIAMLMWEISSCQAPFINSKHNYDLIASITDQWFKTKNFFIVIYVTQYYYHYFTRSNPLPGPFPLPIIGNAHQRFGYEHIDWLMSLHKKYGDMYEIQLAGQRIIIVARTDLIENMNVPSSKTKYPIRNLITEDSMEYMKYGTSGAGISRNTDYKSWKYNRQFVSQAMLTPGFYQNAIERTIELWEEMESYWNNLGENRELDLKKWMSKFTNEIIFEVSTGIKNNSVASYYGTLPENYDSFDEKEKEKIKESEKFIQSIETFDRGLICFFLFNKFVRHYVPFIRGQIKDLLKNRDYLFDKIYNIIKERRIEIENTPLDKPLRYDMLTSYLTANTPRDIGVVSQLIKSKLHVVSFKNYY</sequence>
<dbReference type="Gene3D" id="1.10.630.10">
    <property type="entry name" value="Cytochrome P450"/>
    <property type="match status" value="1"/>
</dbReference>
<dbReference type="InterPro" id="IPR036396">
    <property type="entry name" value="Cyt_P450_sf"/>
</dbReference>
<dbReference type="GO" id="GO:0004672">
    <property type="term" value="F:protein kinase activity"/>
    <property type="evidence" value="ECO:0007669"/>
    <property type="project" value="InterPro"/>
</dbReference>
<evidence type="ECO:0000256" key="2">
    <source>
        <dbReference type="ARBA" id="ARBA00022723"/>
    </source>
</evidence>
<comment type="similarity">
    <text evidence="1">Belongs to the cytochrome P450 family.</text>
</comment>
<protein>
    <submittedName>
        <fullName evidence="5">Cytochrome P450</fullName>
    </submittedName>
</protein>
<keyword evidence="2" id="KW-0479">Metal-binding</keyword>
<organism evidence="5 6">
    <name type="scientific">Glomus cerebriforme</name>
    <dbReference type="NCBI Taxonomy" id="658196"/>
    <lineage>
        <taxon>Eukaryota</taxon>
        <taxon>Fungi</taxon>
        <taxon>Fungi incertae sedis</taxon>
        <taxon>Mucoromycota</taxon>
        <taxon>Glomeromycotina</taxon>
        <taxon>Glomeromycetes</taxon>
        <taxon>Glomerales</taxon>
        <taxon>Glomeraceae</taxon>
        <taxon>Glomus</taxon>
    </lineage>
</organism>
<comment type="caution">
    <text evidence="5">The sequence shown here is derived from an EMBL/GenBank/DDBJ whole genome shotgun (WGS) entry which is preliminary data.</text>
</comment>
<evidence type="ECO:0000259" key="4">
    <source>
        <dbReference type="PROSITE" id="PS50011"/>
    </source>
</evidence>
<dbReference type="SUPFAM" id="SSF56112">
    <property type="entry name" value="Protein kinase-like (PK-like)"/>
    <property type="match status" value="1"/>
</dbReference>
<feature type="domain" description="Protein kinase" evidence="4">
    <location>
        <begin position="1"/>
        <end position="369"/>
    </location>
</feature>
<proteinExistence type="inferred from homology"/>
<accession>A0A397TBJ0</accession>
<dbReference type="AlphaFoldDB" id="A0A397TBJ0"/>
<dbReference type="SMART" id="SM00220">
    <property type="entry name" value="S_TKc"/>
    <property type="match status" value="1"/>
</dbReference>
<dbReference type="GO" id="GO:0004497">
    <property type="term" value="F:monooxygenase activity"/>
    <property type="evidence" value="ECO:0007669"/>
    <property type="project" value="InterPro"/>
</dbReference>
<gene>
    <name evidence="5" type="ORF">C1645_816985</name>
</gene>
<evidence type="ECO:0000256" key="3">
    <source>
        <dbReference type="ARBA" id="ARBA00023004"/>
    </source>
</evidence>
<dbReference type="PANTHER" id="PTHR24300">
    <property type="entry name" value="CYTOCHROME P450 508A4-RELATED"/>
    <property type="match status" value="1"/>
</dbReference>
<dbReference type="InterPro" id="IPR000719">
    <property type="entry name" value="Prot_kinase_dom"/>
</dbReference>
<dbReference type="GO" id="GO:0020037">
    <property type="term" value="F:heme binding"/>
    <property type="evidence" value="ECO:0007669"/>
    <property type="project" value="InterPro"/>
</dbReference>
<dbReference type="InterPro" id="IPR001128">
    <property type="entry name" value="Cyt_P450"/>
</dbReference>
<dbReference type="Pfam" id="PF00067">
    <property type="entry name" value="p450"/>
    <property type="match status" value="1"/>
</dbReference>
<dbReference type="EMBL" id="QKYT01000065">
    <property type="protein sequence ID" value="RIA95252.1"/>
    <property type="molecule type" value="Genomic_DNA"/>
</dbReference>
<keyword evidence="3" id="KW-0408">Iron</keyword>
<dbReference type="STRING" id="658196.A0A397TBJ0"/>
<dbReference type="OrthoDB" id="1470350at2759"/>
<dbReference type="InterPro" id="IPR050182">
    <property type="entry name" value="Cytochrome_P450_fam2"/>
</dbReference>
<name>A0A397TBJ0_9GLOM</name>
<dbReference type="GO" id="GO:0005524">
    <property type="term" value="F:ATP binding"/>
    <property type="evidence" value="ECO:0007669"/>
    <property type="project" value="InterPro"/>
</dbReference>
<dbReference type="Gene3D" id="1.10.510.10">
    <property type="entry name" value="Transferase(Phosphotransferase) domain 1"/>
    <property type="match status" value="1"/>
</dbReference>
<dbReference type="SUPFAM" id="SSF48264">
    <property type="entry name" value="Cytochrome P450"/>
    <property type="match status" value="1"/>
</dbReference>
<dbReference type="Pfam" id="PF00069">
    <property type="entry name" value="Pkinase"/>
    <property type="match status" value="1"/>
</dbReference>
<evidence type="ECO:0000313" key="6">
    <source>
        <dbReference type="Proteomes" id="UP000265703"/>
    </source>
</evidence>
<dbReference type="Proteomes" id="UP000265703">
    <property type="component" value="Unassembled WGS sequence"/>
</dbReference>
<evidence type="ECO:0000256" key="1">
    <source>
        <dbReference type="ARBA" id="ARBA00010617"/>
    </source>
</evidence>
<dbReference type="GO" id="GO:0016705">
    <property type="term" value="F:oxidoreductase activity, acting on paired donors, with incorporation or reduction of molecular oxygen"/>
    <property type="evidence" value="ECO:0007669"/>
    <property type="project" value="InterPro"/>
</dbReference>
<dbReference type="InterPro" id="IPR011009">
    <property type="entry name" value="Kinase-like_dom_sf"/>
</dbReference>
<dbReference type="GO" id="GO:0005506">
    <property type="term" value="F:iron ion binding"/>
    <property type="evidence" value="ECO:0007669"/>
    <property type="project" value="InterPro"/>
</dbReference>